<organism evidence="3">
    <name type="scientific">Oryza barthii</name>
    <dbReference type="NCBI Taxonomy" id="65489"/>
    <lineage>
        <taxon>Eukaryota</taxon>
        <taxon>Viridiplantae</taxon>
        <taxon>Streptophyta</taxon>
        <taxon>Embryophyta</taxon>
        <taxon>Tracheophyta</taxon>
        <taxon>Spermatophyta</taxon>
        <taxon>Magnoliopsida</taxon>
        <taxon>Liliopsida</taxon>
        <taxon>Poales</taxon>
        <taxon>Poaceae</taxon>
        <taxon>BOP clade</taxon>
        <taxon>Oryzoideae</taxon>
        <taxon>Oryzeae</taxon>
        <taxon>Oryzinae</taxon>
        <taxon>Oryza</taxon>
    </lineage>
</organism>
<evidence type="ECO:0000256" key="1">
    <source>
        <dbReference type="ARBA" id="ARBA00034773"/>
    </source>
</evidence>
<proteinExistence type="inferred from homology"/>
<evidence type="ECO:0008006" key="5">
    <source>
        <dbReference type="Google" id="ProtNLM"/>
    </source>
</evidence>
<dbReference type="PANTHER" id="PTHR33083">
    <property type="entry name" value="EXPRESSED PROTEIN"/>
    <property type="match status" value="1"/>
</dbReference>
<dbReference type="eggNOG" id="ENOG502S22W">
    <property type="taxonomic scope" value="Eukaryota"/>
</dbReference>
<dbReference type="Proteomes" id="UP000026960">
    <property type="component" value="Chromosome 1"/>
</dbReference>
<reference evidence="3" key="1">
    <citation type="journal article" date="2009" name="Rice">
        <title>De Novo Next Generation Sequencing of Plant Genomes.</title>
        <authorList>
            <person name="Rounsley S."/>
            <person name="Marri P.R."/>
            <person name="Yu Y."/>
            <person name="He R."/>
            <person name="Sisneros N."/>
            <person name="Goicoechea J.L."/>
            <person name="Lee S.J."/>
            <person name="Angelova A."/>
            <person name="Kudrna D."/>
            <person name="Luo M."/>
            <person name="Affourtit J."/>
            <person name="Desany B."/>
            <person name="Knight J."/>
            <person name="Niazi F."/>
            <person name="Egholm M."/>
            <person name="Wing R.A."/>
        </authorList>
    </citation>
    <scope>NUCLEOTIDE SEQUENCE [LARGE SCALE GENOMIC DNA]</scope>
    <source>
        <strain evidence="3">cv. IRGC 105608</strain>
    </source>
</reference>
<feature type="region of interest" description="Disordered" evidence="2">
    <location>
        <begin position="1"/>
        <end position="118"/>
    </location>
</feature>
<keyword evidence="4" id="KW-1185">Reference proteome</keyword>
<protein>
    <recommendedName>
        <fullName evidence="5">Senescence regulator</fullName>
    </recommendedName>
</protein>
<dbReference type="EnsemblPlants" id="OBART01G38180.1">
    <property type="protein sequence ID" value="OBART01G38180.1"/>
    <property type="gene ID" value="OBART01G38180"/>
</dbReference>
<dbReference type="AlphaFoldDB" id="A0A0D3EWL7"/>
<sequence>MDRSRHKNSPSSERFLGSFLPSAAAGDQPGSAAFELDEDDLFASGAGSPERPQPSRRPLILSAVRAANPSPLPRLRRPPEGILDALPERRSPFSPPPSSSSNSSTTASPAAAAAAPPRLIPTIPRPAAALAPHIPQSAPVNVPVAQFRRLSVEALMDKAEDDDDDDEEMLPPHEMVARARARDSPMTTFSVLEGAGRTLKGRDLRQVRNAVWRKTGFLD</sequence>
<dbReference type="STRING" id="65489.A0A0D3EWL7"/>
<dbReference type="PaxDb" id="65489-OBART01G38180.1"/>
<reference evidence="3" key="2">
    <citation type="submission" date="2015-03" db="UniProtKB">
        <authorList>
            <consortium name="EnsemblPlants"/>
        </authorList>
    </citation>
    <scope>IDENTIFICATION</scope>
</reference>
<name>A0A0D3EWL7_9ORYZ</name>
<accession>A0A0D3EWL7</accession>
<evidence type="ECO:0000313" key="4">
    <source>
        <dbReference type="Proteomes" id="UP000026960"/>
    </source>
</evidence>
<comment type="similarity">
    <text evidence="1">Belongs to the senescence regulator S40 family.</text>
</comment>
<dbReference type="HOGENOM" id="CLU_088831_0_1_1"/>
<evidence type="ECO:0000256" key="2">
    <source>
        <dbReference type="SAM" id="MobiDB-lite"/>
    </source>
</evidence>
<dbReference type="PANTHER" id="PTHR33083:SF115">
    <property type="entry name" value="OS01G0862600 PROTEIN"/>
    <property type="match status" value="1"/>
</dbReference>
<dbReference type="Gramene" id="OBART01G38180.1">
    <property type="protein sequence ID" value="OBART01G38180.1"/>
    <property type="gene ID" value="OBART01G38180"/>
</dbReference>
<dbReference type="GO" id="GO:0010150">
    <property type="term" value="P:leaf senescence"/>
    <property type="evidence" value="ECO:0007669"/>
    <property type="project" value="UniProtKB-ARBA"/>
</dbReference>
<dbReference type="Pfam" id="PF04520">
    <property type="entry name" value="Senescence_reg"/>
    <property type="match status" value="1"/>
</dbReference>
<feature type="compositionally biased region" description="Low complexity" evidence="2">
    <location>
        <begin position="99"/>
        <end position="118"/>
    </location>
</feature>
<dbReference type="InterPro" id="IPR007608">
    <property type="entry name" value="Senescence_reg_S40"/>
</dbReference>
<evidence type="ECO:0000313" key="3">
    <source>
        <dbReference type="EnsemblPlants" id="OBART01G38180.1"/>
    </source>
</evidence>